<dbReference type="RefSeq" id="WP_244967999.1">
    <property type="nucleotide sequence ID" value="NZ_VFIA01000009.1"/>
</dbReference>
<gene>
    <name evidence="2" type="ORF">FH603_1824</name>
</gene>
<keyword evidence="3" id="KW-1185">Reference proteome</keyword>
<keyword evidence="1" id="KW-1133">Transmembrane helix</keyword>
<evidence type="ECO:0000313" key="3">
    <source>
        <dbReference type="Proteomes" id="UP000700732"/>
    </source>
</evidence>
<dbReference type="EMBL" id="VFIA01000009">
    <property type="protein sequence ID" value="MBC3791323.1"/>
    <property type="molecule type" value="Genomic_DNA"/>
</dbReference>
<evidence type="ECO:0000313" key="2">
    <source>
        <dbReference type="EMBL" id="MBC3791323.1"/>
    </source>
</evidence>
<organism evidence="2 3">
    <name type="scientific">Spirosoma utsteinense</name>
    <dbReference type="NCBI Taxonomy" id="2585773"/>
    <lineage>
        <taxon>Bacteria</taxon>
        <taxon>Pseudomonadati</taxon>
        <taxon>Bacteroidota</taxon>
        <taxon>Cytophagia</taxon>
        <taxon>Cytophagales</taxon>
        <taxon>Cytophagaceae</taxon>
        <taxon>Spirosoma</taxon>
    </lineage>
</organism>
<feature type="transmembrane region" description="Helical" evidence="1">
    <location>
        <begin position="146"/>
        <end position="166"/>
    </location>
</feature>
<evidence type="ECO:0000256" key="1">
    <source>
        <dbReference type="SAM" id="Phobius"/>
    </source>
</evidence>
<dbReference type="Proteomes" id="UP000700732">
    <property type="component" value="Unassembled WGS sequence"/>
</dbReference>
<reference evidence="2 3" key="1">
    <citation type="submission" date="2019-06" db="EMBL/GenBank/DDBJ databases">
        <title>Spirosoma utsteinense sp. nov. isolated from Antarctic ice-free soils.</title>
        <authorList>
            <person name="Tahon G."/>
        </authorList>
    </citation>
    <scope>NUCLEOTIDE SEQUENCE [LARGE SCALE GENOMIC DNA]</scope>
    <source>
        <strain evidence="2 3">LMG 31447</strain>
    </source>
</reference>
<keyword evidence="1" id="KW-0472">Membrane</keyword>
<comment type="caution">
    <text evidence="2">The sequence shown here is derived from an EMBL/GenBank/DDBJ whole genome shotgun (WGS) entry which is preliminary data.</text>
</comment>
<keyword evidence="1" id="KW-0812">Transmembrane</keyword>
<proteinExistence type="predicted"/>
<protein>
    <submittedName>
        <fullName evidence="2">Uncharacterized protein</fullName>
    </submittedName>
</protein>
<sequence length="242" mass="26953">MTRLIIVMHKLLGSQHELAALISRALVHSDKPAIIDLCSGSGGPMAEVYNRLKTQPHLQNLTLTLTDLYPHLETADRINSEGGSGINYLTKSVNAADLATEKVGVRTMICSMHHMKPTVAHDILSDAKANRQPICLFEISDNSFPIWLWWMVIPMNLLMAFFITPLVRPMTWQQLVFTYLVPIIPICFAWDGAVSNARTYTIADMNELLEGLHTGDYVWETGKVGGLLKKLYLLGLPIASPQ</sequence>
<name>A0ABR6W5A1_9BACT</name>
<feature type="transmembrane region" description="Helical" evidence="1">
    <location>
        <begin position="172"/>
        <end position="190"/>
    </location>
</feature>
<accession>A0ABR6W5A1</accession>